<gene>
    <name evidence="2" type="ORF">E4Q08_20550</name>
</gene>
<dbReference type="EMBL" id="SPMX01000078">
    <property type="protein sequence ID" value="NMQ07460.1"/>
    <property type="molecule type" value="Genomic_DNA"/>
</dbReference>
<dbReference type="Proteomes" id="UP000886469">
    <property type="component" value="Unassembled WGS sequence"/>
</dbReference>
<dbReference type="Pfam" id="PF09865">
    <property type="entry name" value="DUF2092"/>
    <property type="match status" value="1"/>
</dbReference>
<evidence type="ECO:0000313" key="2">
    <source>
        <dbReference type="EMBL" id="NMQ07460.1"/>
    </source>
</evidence>
<accession>A0ABX1TCN7</accession>
<sequence>MQRTSVAMSPRANWKIDMPKRKPNPFARLFGGAVLAATVLFGGAAVGQEKPAEAPATAPVQQFKDERALNLLKGMSDTLAKAQTLNVKVRSLIPFATPSGQQISLFGASRVAMQRPDKLFVESRGELFPHNLYFNGKTVTAIGIEKRFYAQQPAAASTVEALLEKEHPGSDALAPFVDLLVADPFTRLTQDLSSALLVGQSTLDAVNTDHLAFSGAGVDWEIWIGTKDKLPRLMVVHYRGGERQPTFTTTFSDWKLGAPIAAQTFNANIPKDAVKIDFKLPILQQSK</sequence>
<keyword evidence="1" id="KW-0732">Signal</keyword>
<keyword evidence="3" id="KW-1185">Reference proteome</keyword>
<dbReference type="SUPFAM" id="SSF89392">
    <property type="entry name" value="Prokaryotic lipoproteins and lipoprotein localization factors"/>
    <property type="match status" value="1"/>
</dbReference>
<name>A0ABX1TCN7_9PROT</name>
<organism evidence="2 3">
    <name type="scientific">Candidatus Accumulibacter contiguus</name>
    <dbReference type="NCBI Taxonomy" id="2954381"/>
    <lineage>
        <taxon>Bacteria</taxon>
        <taxon>Pseudomonadati</taxon>
        <taxon>Pseudomonadota</taxon>
        <taxon>Betaproteobacteria</taxon>
        <taxon>Candidatus Accumulibacter</taxon>
    </lineage>
</organism>
<comment type="caution">
    <text evidence="2">The sequence shown here is derived from an EMBL/GenBank/DDBJ whole genome shotgun (WGS) entry which is preliminary data.</text>
</comment>
<protein>
    <submittedName>
        <fullName evidence="2">DUF2092 domain-containing protein</fullName>
    </submittedName>
</protein>
<dbReference type="InterPro" id="IPR019207">
    <property type="entry name" value="DUF2092"/>
</dbReference>
<proteinExistence type="predicted"/>
<reference evidence="2" key="1">
    <citation type="submission" date="2019-03" db="EMBL/GenBank/DDBJ databases">
        <title>Metabolic reconstructions from genomes of highly enriched 'Candidatus Accumulibacter' and 'Candidatus Competibacter' bioreactor populations.</title>
        <authorList>
            <person name="Annavajhala M.K."/>
            <person name="Welles L."/>
            <person name="Abbas B."/>
            <person name="Sorokin D."/>
            <person name="Park H."/>
            <person name="Van Loosdrecht M."/>
            <person name="Chandran K."/>
        </authorList>
    </citation>
    <scope>NUCLEOTIDE SEQUENCE</scope>
    <source>
        <strain evidence="2">SBR_L</strain>
    </source>
</reference>
<dbReference type="Gene3D" id="2.50.20.10">
    <property type="entry name" value="Lipoprotein localisation LolA/LolB/LppX"/>
    <property type="match status" value="1"/>
</dbReference>
<evidence type="ECO:0000256" key="1">
    <source>
        <dbReference type="ARBA" id="ARBA00022729"/>
    </source>
</evidence>
<dbReference type="InterPro" id="IPR029046">
    <property type="entry name" value="LolA/LolB/LppX"/>
</dbReference>
<evidence type="ECO:0000313" key="3">
    <source>
        <dbReference type="Proteomes" id="UP000886469"/>
    </source>
</evidence>